<reference evidence="2" key="2">
    <citation type="submission" date="2015-03" db="EMBL/GenBank/DDBJ databases">
        <authorList>
            <person name="Chow C.-E.T."/>
            <person name="Winget D.M."/>
            <person name="White R.A.III."/>
            <person name="Hallam S.J."/>
            <person name="Suttle C.A."/>
        </authorList>
    </citation>
    <scope>NUCLEOTIDE SEQUENCE</scope>
    <source>
        <strain evidence="2">Anoxic3_5</strain>
    </source>
</reference>
<organism evidence="2">
    <name type="scientific">uncultured marine virus</name>
    <dbReference type="NCBI Taxonomy" id="186617"/>
    <lineage>
        <taxon>Viruses</taxon>
        <taxon>environmental samples</taxon>
    </lineage>
</organism>
<accession>A0A0F7L0Y9</accession>
<proteinExistence type="predicted"/>
<dbReference type="EMBL" id="KR029580">
    <property type="protein sequence ID" value="AKH46214.1"/>
    <property type="molecule type" value="Genomic_DNA"/>
</dbReference>
<protein>
    <recommendedName>
        <fullName evidence="1">PLAT domain-containing protein</fullName>
    </recommendedName>
</protein>
<feature type="domain" description="PLAT" evidence="1">
    <location>
        <begin position="1"/>
        <end position="55"/>
    </location>
</feature>
<dbReference type="PROSITE" id="PS50095">
    <property type="entry name" value="PLAT"/>
    <property type="match status" value="1"/>
</dbReference>
<dbReference type="InterPro" id="IPR001024">
    <property type="entry name" value="PLAT/LH2_dom"/>
</dbReference>
<evidence type="ECO:0000259" key="1">
    <source>
        <dbReference type="PROSITE" id="PS50095"/>
    </source>
</evidence>
<reference evidence="2" key="1">
    <citation type="journal article" date="2015" name="Front. Microbiol.">
        <title>Combining genomic sequencing methods to explore viral diversity and reveal potential virus-host interactions.</title>
        <authorList>
            <person name="Chow C.E."/>
            <person name="Winget D.M."/>
            <person name="White R.A.III."/>
            <person name="Hallam S.J."/>
            <person name="Suttle C.A."/>
        </authorList>
    </citation>
    <scope>NUCLEOTIDE SEQUENCE</scope>
    <source>
        <strain evidence="2">Anoxic3_5</strain>
    </source>
</reference>
<sequence>MTVILNGNNRQIPVNLFLNGFRLFADTVAVKAINYFDFTFFFPCNNWLGVAVMVN</sequence>
<name>A0A0F7L0Y9_9VIRU</name>
<evidence type="ECO:0000313" key="2">
    <source>
        <dbReference type="EMBL" id="AKH46214.1"/>
    </source>
</evidence>